<keyword evidence="2" id="KW-1133">Transmembrane helix</keyword>
<evidence type="ECO:0000256" key="2">
    <source>
        <dbReference type="SAM" id="Phobius"/>
    </source>
</evidence>
<organism evidence="3 4">
    <name type="scientific">Candida orthopsilosis (strain 90-125)</name>
    <name type="common">Yeast</name>
    <dbReference type="NCBI Taxonomy" id="1136231"/>
    <lineage>
        <taxon>Eukaryota</taxon>
        <taxon>Fungi</taxon>
        <taxon>Dikarya</taxon>
        <taxon>Ascomycota</taxon>
        <taxon>Saccharomycotina</taxon>
        <taxon>Pichiomycetes</taxon>
        <taxon>Debaryomycetaceae</taxon>
        <taxon>Candida/Lodderomyces clade</taxon>
        <taxon>Candida</taxon>
    </lineage>
</organism>
<feature type="region of interest" description="Disordered" evidence="1">
    <location>
        <begin position="1"/>
        <end position="36"/>
    </location>
</feature>
<feature type="transmembrane region" description="Helical" evidence="2">
    <location>
        <begin position="235"/>
        <end position="256"/>
    </location>
</feature>
<name>H8X5P7_CANO9</name>
<keyword evidence="2" id="KW-0812">Transmembrane</keyword>
<evidence type="ECO:0000313" key="4">
    <source>
        <dbReference type="Proteomes" id="UP000005018"/>
    </source>
</evidence>
<dbReference type="GO" id="GO:0000324">
    <property type="term" value="C:fungal-type vacuole"/>
    <property type="evidence" value="ECO:0007669"/>
    <property type="project" value="TreeGrafter"/>
</dbReference>
<gene>
    <name evidence="3" type="ORF">CORT_0D06710</name>
</gene>
<evidence type="ECO:0000256" key="1">
    <source>
        <dbReference type="SAM" id="MobiDB-lite"/>
    </source>
</evidence>
<dbReference type="PANTHER" id="PTHR36819">
    <property type="entry name" value="REGULATOR OF PHOSPHOLIPASE D SRF1"/>
    <property type="match status" value="1"/>
</dbReference>
<evidence type="ECO:0008006" key="5">
    <source>
        <dbReference type="Google" id="ProtNLM"/>
    </source>
</evidence>
<reference evidence="3 4" key="1">
    <citation type="journal article" date="2012" name="PLoS ONE">
        <title>Sequence and analysis of the genome of the pathogenic yeast Candida orthopsilosis.</title>
        <authorList>
            <person name="Riccombeni A."/>
            <person name="Vidanes G."/>
            <person name="Proux-Wera E."/>
            <person name="Wolfe K.H."/>
            <person name="Butler G."/>
        </authorList>
    </citation>
    <scope>NUCLEOTIDE SEQUENCE [LARGE SCALE GENOMIC DNA]</scope>
    <source>
        <strain evidence="3 4">Co 90-125</strain>
    </source>
</reference>
<dbReference type="HOGENOM" id="CLU_027163_1_0_1"/>
<dbReference type="InterPro" id="IPR037737">
    <property type="entry name" value="Srf1"/>
</dbReference>
<feature type="transmembrane region" description="Helical" evidence="2">
    <location>
        <begin position="198"/>
        <end position="223"/>
    </location>
</feature>
<sequence>MTDSADNTKLSSSPTPPTSLTHSNDVASPRNRLDPFKNANVQTYSHRPNVFPVYVLDTVSKAETVRADQQEPNEEKFPDPYGRDINGSWYQFKNSLFYPTTYPPERVEINEKYLDEYSLNGSWGGDARLKEEFNQTQYQQLKEANKHRSILNLFMRTKDPGENDTKVRSTAGYWMGENRSQLKPAFRKFFMQNPLLPLTLRILTLIFCAIALALACSIFVFSRDTYDGAKVGQKASTIMAIVVQTCALVYVVYIAYDEYSGKPLGLRDPIGKFRLVMLDLLFIIFSSANLSLAFDTLYDDEWVCEIYNNPHGVNVNNAFPVISSICRRQKGLASFLFVVLVTWVLTFTISLVRVIDRVNV</sequence>
<dbReference type="OrthoDB" id="2589563at2759"/>
<evidence type="ECO:0000313" key="3">
    <source>
        <dbReference type="EMBL" id="CCG23505.1"/>
    </source>
</evidence>
<dbReference type="PANTHER" id="PTHR36819:SF1">
    <property type="entry name" value="REGULATOR OF PHOSPHOLIPASE D SRF1"/>
    <property type="match status" value="1"/>
</dbReference>
<dbReference type="AlphaFoldDB" id="H8X5P7"/>
<keyword evidence="4" id="KW-1185">Reference proteome</keyword>
<dbReference type="RefSeq" id="XP_003869638.1">
    <property type="nucleotide sequence ID" value="XM_003869589.1"/>
</dbReference>
<feature type="transmembrane region" description="Helical" evidence="2">
    <location>
        <begin position="332"/>
        <end position="355"/>
    </location>
</feature>
<dbReference type="EMBL" id="HE681722">
    <property type="protein sequence ID" value="CCG23505.1"/>
    <property type="molecule type" value="Genomic_DNA"/>
</dbReference>
<keyword evidence="2" id="KW-0472">Membrane</keyword>
<dbReference type="KEGG" id="cot:CORT_0D06710"/>
<dbReference type="eggNOG" id="ENOG502QPXG">
    <property type="taxonomic scope" value="Eukaryota"/>
</dbReference>
<protein>
    <recommendedName>
        <fullName evidence="5">Regulator of phospholipase D SRF1</fullName>
    </recommendedName>
</protein>
<dbReference type="GeneID" id="14540646"/>
<dbReference type="GO" id="GO:0071944">
    <property type="term" value="C:cell periphery"/>
    <property type="evidence" value="ECO:0007669"/>
    <property type="project" value="TreeGrafter"/>
</dbReference>
<accession>H8X5P7</accession>
<proteinExistence type="predicted"/>
<feature type="transmembrane region" description="Helical" evidence="2">
    <location>
        <begin position="276"/>
        <end position="294"/>
    </location>
</feature>
<dbReference type="Proteomes" id="UP000005018">
    <property type="component" value="Chromosome 4"/>
</dbReference>
<feature type="compositionally biased region" description="Low complexity" evidence="1">
    <location>
        <begin position="10"/>
        <end position="21"/>
    </location>
</feature>